<reference evidence="2" key="1">
    <citation type="journal article" date="2019" name="Int. J. Syst. Evol. Microbiol.">
        <title>The Global Catalogue of Microorganisms (GCM) 10K type strain sequencing project: providing services to taxonomists for standard genome sequencing and annotation.</title>
        <authorList>
            <consortium name="The Broad Institute Genomics Platform"/>
            <consortium name="The Broad Institute Genome Sequencing Center for Infectious Disease"/>
            <person name="Wu L."/>
            <person name="Ma J."/>
        </authorList>
    </citation>
    <scope>NUCLEOTIDE SEQUENCE [LARGE SCALE GENOMIC DNA]</scope>
    <source>
        <strain evidence="2">CCUG 60023</strain>
    </source>
</reference>
<evidence type="ECO:0000313" key="1">
    <source>
        <dbReference type="EMBL" id="MFD0915547.1"/>
    </source>
</evidence>
<proteinExistence type="predicted"/>
<comment type="caution">
    <text evidence="1">The sequence shown here is derived from an EMBL/GenBank/DDBJ whole genome shotgun (WGS) entry which is preliminary data.</text>
</comment>
<accession>A0ABW3FDC9</accession>
<dbReference type="Proteomes" id="UP001597101">
    <property type="component" value="Unassembled WGS sequence"/>
</dbReference>
<name>A0ABW3FDC9_9HYPH</name>
<dbReference type="RefSeq" id="WP_377211406.1">
    <property type="nucleotide sequence ID" value="NZ_JBHTJV010000003.1"/>
</dbReference>
<gene>
    <name evidence="1" type="ORF">ACFQ14_03915</name>
</gene>
<protein>
    <submittedName>
        <fullName evidence="1">Uncharacterized protein</fullName>
    </submittedName>
</protein>
<organism evidence="1 2">
    <name type="scientific">Pseudahrensia aquimaris</name>
    <dbReference type="NCBI Taxonomy" id="744461"/>
    <lineage>
        <taxon>Bacteria</taxon>
        <taxon>Pseudomonadati</taxon>
        <taxon>Pseudomonadota</taxon>
        <taxon>Alphaproteobacteria</taxon>
        <taxon>Hyphomicrobiales</taxon>
        <taxon>Ahrensiaceae</taxon>
        <taxon>Pseudahrensia</taxon>
    </lineage>
</organism>
<dbReference type="EMBL" id="JBHTJV010000003">
    <property type="protein sequence ID" value="MFD0915547.1"/>
    <property type="molecule type" value="Genomic_DNA"/>
</dbReference>
<evidence type="ECO:0000313" key="2">
    <source>
        <dbReference type="Proteomes" id="UP001597101"/>
    </source>
</evidence>
<sequence length="112" mass="12539">MSTSTDQLVSKIGDLVNQPHQYDGFIEEWRRHIADLDTVEEQHETDRFTIIETAALKALSDMSERDDKPEGSQVVNLEMLKTPAFCISARGTILALNDAAWATYQVEIGNSV</sequence>
<keyword evidence="2" id="KW-1185">Reference proteome</keyword>